<keyword evidence="5 8" id="KW-1133">Transmembrane helix</keyword>
<dbReference type="InterPro" id="IPR004563">
    <property type="entry name" value="Apolipo_AcylTrfase"/>
</dbReference>
<evidence type="ECO:0000256" key="5">
    <source>
        <dbReference type="ARBA" id="ARBA00022989"/>
    </source>
</evidence>
<comment type="pathway">
    <text evidence="8">Protein modification; lipoprotein biosynthesis (N-acyl transfer).</text>
</comment>
<comment type="caution">
    <text evidence="11">The sequence shown here is derived from an EMBL/GenBank/DDBJ whole genome shotgun (WGS) entry which is preliminary data.</text>
</comment>
<protein>
    <recommendedName>
        <fullName evidence="8">Apolipoprotein N-acyltransferase</fullName>
        <shortName evidence="8">ALP N-acyltransferase</shortName>
        <ecNumber evidence="8">2.3.1.269</ecNumber>
    </recommendedName>
</protein>
<dbReference type="Proteomes" id="UP000324351">
    <property type="component" value="Unassembled WGS sequence"/>
</dbReference>
<keyword evidence="7 8" id="KW-0012">Acyltransferase</keyword>
<dbReference type="InterPro" id="IPR036526">
    <property type="entry name" value="C-N_Hydrolase_sf"/>
</dbReference>
<dbReference type="PANTHER" id="PTHR38686">
    <property type="entry name" value="APOLIPOPROTEIN N-ACYLTRANSFERASE"/>
    <property type="match status" value="1"/>
</dbReference>
<dbReference type="SUPFAM" id="SSF56317">
    <property type="entry name" value="Carbon-nitrogen hydrolase"/>
    <property type="match status" value="1"/>
</dbReference>
<feature type="transmembrane region" description="Helical" evidence="8">
    <location>
        <begin position="184"/>
        <end position="204"/>
    </location>
</feature>
<proteinExistence type="inferred from homology"/>
<evidence type="ECO:0000313" key="12">
    <source>
        <dbReference type="Proteomes" id="UP000324351"/>
    </source>
</evidence>
<evidence type="ECO:0000256" key="2">
    <source>
        <dbReference type="ARBA" id="ARBA00022475"/>
    </source>
</evidence>
<dbReference type="AlphaFoldDB" id="A0A5B1M7V5"/>
<dbReference type="CDD" id="cd07571">
    <property type="entry name" value="ALP_N-acyl_transferase"/>
    <property type="match status" value="1"/>
</dbReference>
<feature type="transmembrane region" description="Helical" evidence="8">
    <location>
        <begin position="143"/>
        <end position="164"/>
    </location>
</feature>
<sequence>MLVARLLLAIAGGLALTASFEPIAIAYLLPFGLAAFALATHDLPFWRSGLVGLVFGVTFYFTHIDWMRTSIGPDAWLALSAVEALFYGIVGLAVPLVRRLPAWPVWLAATWTAVDALRSEWPFSGMPWGRLGFAVADTPVAPALAYVGMTGLSFLLALLGFLLAAGVEDWLPSVAGTVRRRRPVALGGAVAILAVLVVPVVVPYEADRSGSAVVAAVQGNLPGPADDILYDHRGVTRNHVEATIDLANRSTLRPDFVLWPENSTAVDPFVDSDVNDGIREAVAAIGVPVVVGGLVDDGEEHVLNQGIVWDPATGPGDRYTKRHPVAYGEYIPLRRYWDPNFGALRAISRDMKSGTRTSPLRVAGIPVADAICFDVAYDDVMRDQLQEGAELLTVQTSNASFIFTDQIDQQFAITRLRAIESGRWLVVAATNGITGVIAPDGTVIAAADPRTTAVLVEEVGLSTELTPATRLGAWPSRVFTGLSLVGLVLGGIAYRRQRDHAGSARATADHAEPETSPTPSEAPVG</sequence>
<evidence type="ECO:0000313" key="11">
    <source>
        <dbReference type="EMBL" id="KAA1429365.1"/>
    </source>
</evidence>
<dbReference type="GO" id="GO:0042158">
    <property type="term" value="P:lipoprotein biosynthetic process"/>
    <property type="evidence" value="ECO:0007669"/>
    <property type="project" value="UniProtKB-UniRule"/>
</dbReference>
<dbReference type="UniPathway" id="UPA00666"/>
<keyword evidence="11" id="KW-0449">Lipoprotein</keyword>
<evidence type="ECO:0000256" key="7">
    <source>
        <dbReference type="ARBA" id="ARBA00023315"/>
    </source>
</evidence>
<feature type="transmembrane region" description="Helical" evidence="8">
    <location>
        <begin position="75"/>
        <end position="97"/>
    </location>
</feature>
<organism evidence="11 12">
    <name type="scientific">Nocardioides antri</name>
    <dbReference type="NCBI Taxonomy" id="2607659"/>
    <lineage>
        <taxon>Bacteria</taxon>
        <taxon>Bacillati</taxon>
        <taxon>Actinomycetota</taxon>
        <taxon>Actinomycetes</taxon>
        <taxon>Propionibacteriales</taxon>
        <taxon>Nocardioidaceae</taxon>
        <taxon>Nocardioides</taxon>
    </lineage>
</organism>
<keyword evidence="2 8" id="KW-1003">Cell membrane</keyword>
<feature type="region of interest" description="Disordered" evidence="9">
    <location>
        <begin position="500"/>
        <end position="525"/>
    </location>
</feature>
<evidence type="ECO:0000256" key="9">
    <source>
        <dbReference type="SAM" id="MobiDB-lite"/>
    </source>
</evidence>
<dbReference type="Pfam" id="PF00795">
    <property type="entry name" value="CN_hydrolase"/>
    <property type="match status" value="1"/>
</dbReference>
<comment type="caution">
    <text evidence="8">Lacks conserved residue(s) required for the propagation of feature annotation.</text>
</comment>
<reference evidence="11 12" key="2">
    <citation type="submission" date="2019-09" db="EMBL/GenBank/DDBJ databases">
        <authorList>
            <person name="Jin C."/>
        </authorList>
    </citation>
    <scope>NUCLEOTIDE SEQUENCE [LARGE SCALE GENOMIC DNA]</scope>
    <source>
        <strain evidence="11 12">BN140041</strain>
    </source>
</reference>
<dbReference type="PROSITE" id="PS50263">
    <property type="entry name" value="CN_HYDROLASE"/>
    <property type="match status" value="1"/>
</dbReference>
<evidence type="ECO:0000256" key="4">
    <source>
        <dbReference type="ARBA" id="ARBA00022692"/>
    </source>
</evidence>
<feature type="compositionally biased region" description="Low complexity" evidence="9">
    <location>
        <begin position="514"/>
        <end position="525"/>
    </location>
</feature>
<comment type="similarity">
    <text evidence="8">Belongs to the CN hydrolase family. Apolipoprotein N-acyltransferase subfamily.</text>
</comment>
<dbReference type="InterPro" id="IPR003010">
    <property type="entry name" value="C-N_Hydrolase"/>
</dbReference>
<feature type="domain" description="CN hydrolase" evidence="10">
    <location>
        <begin position="217"/>
        <end position="461"/>
    </location>
</feature>
<dbReference type="EC" id="2.3.1.269" evidence="8"/>
<evidence type="ECO:0000256" key="6">
    <source>
        <dbReference type="ARBA" id="ARBA00023136"/>
    </source>
</evidence>
<gene>
    <name evidence="8 11" type="primary">lnt</name>
    <name evidence="11" type="ORF">F0U47_04050</name>
</gene>
<comment type="catalytic activity">
    <reaction evidence="8">
        <text>N-terminal S-1,2-diacyl-sn-glyceryl-L-cysteinyl-[lipoprotein] + a glycerophospholipid = N-acyl-S-1,2-diacyl-sn-glyceryl-L-cysteinyl-[lipoprotein] + a 2-acyl-sn-glycero-3-phospholipid + H(+)</text>
        <dbReference type="Rhea" id="RHEA:48228"/>
        <dbReference type="Rhea" id="RHEA-COMP:14681"/>
        <dbReference type="Rhea" id="RHEA-COMP:14684"/>
        <dbReference type="ChEBI" id="CHEBI:15378"/>
        <dbReference type="ChEBI" id="CHEBI:136912"/>
        <dbReference type="ChEBI" id="CHEBI:140656"/>
        <dbReference type="ChEBI" id="CHEBI:140657"/>
        <dbReference type="ChEBI" id="CHEBI:140660"/>
        <dbReference type="EC" id="2.3.1.269"/>
    </reaction>
</comment>
<dbReference type="Pfam" id="PF20154">
    <property type="entry name" value="LNT_N"/>
    <property type="match status" value="1"/>
</dbReference>
<feature type="compositionally biased region" description="Basic and acidic residues" evidence="9">
    <location>
        <begin position="500"/>
        <end position="513"/>
    </location>
</feature>
<dbReference type="GO" id="GO:0016410">
    <property type="term" value="F:N-acyltransferase activity"/>
    <property type="evidence" value="ECO:0007669"/>
    <property type="project" value="UniProtKB-UniRule"/>
</dbReference>
<dbReference type="PANTHER" id="PTHR38686:SF1">
    <property type="entry name" value="APOLIPOPROTEIN N-ACYLTRANSFERASE"/>
    <property type="match status" value="1"/>
</dbReference>
<evidence type="ECO:0000256" key="8">
    <source>
        <dbReference type="HAMAP-Rule" id="MF_01148"/>
    </source>
</evidence>
<dbReference type="HAMAP" id="MF_01148">
    <property type="entry name" value="Lnt"/>
    <property type="match status" value="1"/>
</dbReference>
<dbReference type="Gene3D" id="3.60.110.10">
    <property type="entry name" value="Carbon-nitrogen hydrolase"/>
    <property type="match status" value="1"/>
</dbReference>
<evidence type="ECO:0000256" key="3">
    <source>
        <dbReference type="ARBA" id="ARBA00022679"/>
    </source>
</evidence>
<evidence type="ECO:0000259" key="10">
    <source>
        <dbReference type="PROSITE" id="PS50263"/>
    </source>
</evidence>
<keyword evidence="3 8" id="KW-0808">Transferase</keyword>
<dbReference type="EMBL" id="VUJW01000001">
    <property type="protein sequence ID" value="KAA1429365.1"/>
    <property type="molecule type" value="Genomic_DNA"/>
</dbReference>
<comment type="function">
    <text evidence="8">Catalyzes the phospholipid dependent N-acylation of the N-terminal cysteine of apolipoprotein, the last step in lipoprotein maturation.</text>
</comment>
<evidence type="ECO:0000256" key="1">
    <source>
        <dbReference type="ARBA" id="ARBA00004651"/>
    </source>
</evidence>
<dbReference type="NCBIfam" id="TIGR00546">
    <property type="entry name" value="lnt"/>
    <property type="match status" value="1"/>
</dbReference>
<feature type="transmembrane region" description="Helical" evidence="8">
    <location>
        <begin position="45"/>
        <end position="63"/>
    </location>
</feature>
<keyword evidence="12" id="KW-1185">Reference proteome</keyword>
<accession>A0A5B1M7V5</accession>
<dbReference type="InterPro" id="IPR045378">
    <property type="entry name" value="LNT_N"/>
</dbReference>
<name>A0A5B1M7V5_9ACTN</name>
<reference evidence="11 12" key="1">
    <citation type="submission" date="2019-09" db="EMBL/GenBank/DDBJ databases">
        <title>Nocardioides panacisoli sp. nov., isolated from the soil of a ginseng field.</title>
        <authorList>
            <person name="Cho C."/>
        </authorList>
    </citation>
    <scope>NUCLEOTIDE SEQUENCE [LARGE SCALE GENOMIC DNA]</scope>
    <source>
        <strain evidence="11 12">BN140041</strain>
    </source>
</reference>
<dbReference type="RefSeq" id="WP_149748987.1">
    <property type="nucleotide sequence ID" value="NZ_VUJW01000001.1"/>
</dbReference>
<comment type="subcellular location">
    <subcellularLocation>
        <location evidence="1 8">Cell membrane</location>
        <topology evidence="1 8">Multi-pass membrane protein</topology>
    </subcellularLocation>
</comment>
<dbReference type="GO" id="GO:0005886">
    <property type="term" value="C:plasma membrane"/>
    <property type="evidence" value="ECO:0007669"/>
    <property type="project" value="UniProtKB-SubCell"/>
</dbReference>
<keyword evidence="6 8" id="KW-0472">Membrane</keyword>
<keyword evidence="4 8" id="KW-0812">Transmembrane</keyword>